<organism evidence="4 5">
    <name type="scientific">Meloidogyne incognita</name>
    <name type="common">Southern root-knot nematode worm</name>
    <name type="synonym">Oxyuris incognita</name>
    <dbReference type="NCBI Taxonomy" id="6306"/>
    <lineage>
        <taxon>Eukaryota</taxon>
        <taxon>Metazoa</taxon>
        <taxon>Ecdysozoa</taxon>
        <taxon>Nematoda</taxon>
        <taxon>Chromadorea</taxon>
        <taxon>Rhabditida</taxon>
        <taxon>Tylenchina</taxon>
        <taxon>Tylenchomorpha</taxon>
        <taxon>Tylenchoidea</taxon>
        <taxon>Meloidogynidae</taxon>
        <taxon>Meloidogyninae</taxon>
        <taxon>Meloidogyne</taxon>
        <taxon>Meloidogyne incognita group</taxon>
    </lineage>
</organism>
<dbReference type="AlphaFoldDB" id="A0A914KRL4"/>
<feature type="region of interest" description="Disordered" evidence="2">
    <location>
        <begin position="325"/>
        <end position="345"/>
    </location>
</feature>
<evidence type="ECO:0000313" key="5">
    <source>
        <dbReference type="WBParaSite" id="Minc3s00087g04144"/>
    </source>
</evidence>
<dbReference type="Pfam" id="PF00098">
    <property type="entry name" value="zf-CCHC"/>
    <property type="match status" value="1"/>
</dbReference>
<dbReference type="InterPro" id="IPR036875">
    <property type="entry name" value="Znf_CCHC_sf"/>
</dbReference>
<feature type="domain" description="CCHC-type" evidence="3">
    <location>
        <begin position="161"/>
        <end position="176"/>
    </location>
</feature>
<feature type="compositionally biased region" description="Polar residues" evidence="2">
    <location>
        <begin position="325"/>
        <end position="341"/>
    </location>
</feature>
<evidence type="ECO:0000256" key="2">
    <source>
        <dbReference type="SAM" id="MobiDB-lite"/>
    </source>
</evidence>
<feature type="region of interest" description="Disordered" evidence="2">
    <location>
        <begin position="235"/>
        <end position="260"/>
    </location>
</feature>
<reference evidence="5" key="1">
    <citation type="submission" date="2022-11" db="UniProtKB">
        <authorList>
            <consortium name="WormBaseParasite"/>
        </authorList>
    </citation>
    <scope>IDENTIFICATION</scope>
</reference>
<dbReference type="GO" id="GO:0003676">
    <property type="term" value="F:nucleic acid binding"/>
    <property type="evidence" value="ECO:0007669"/>
    <property type="project" value="InterPro"/>
</dbReference>
<dbReference type="GO" id="GO:0008270">
    <property type="term" value="F:zinc ion binding"/>
    <property type="evidence" value="ECO:0007669"/>
    <property type="project" value="UniProtKB-KW"/>
</dbReference>
<dbReference type="WBParaSite" id="Minc3s00087g04144">
    <property type="protein sequence ID" value="Minc3s00087g04144"/>
    <property type="gene ID" value="Minc3s00087g04144"/>
</dbReference>
<evidence type="ECO:0000256" key="1">
    <source>
        <dbReference type="PROSITE-ProRule" id="PRU00047"/>
    </source>
</evidence>
<keyword evidence="1" id="KW-0479">Metal-binding</keyword>
<evidence type="ECO:0000259" key="3">
    <source>
        <dbReference type="PROSITE" id="PS50158"/>
    </source>
</evidence>
<keyword evidence="1" id="KW-0863">Zinc-finger</keyword>
<keyword evidence="1" id="KW-0862">Zinc</keyword>
<keyword evidence="4" id="KW-1185">Reference proteome</keyword>
<protein>
    <submittedName>
        <fullName evidence="5">CCHC-type domain-containing protein</fullName>
    </submittedName>
</protein>
<name>A0A914KRL4_MELIC</name>
<dbReference type="PROSITE" id="PS50158">
    <property type="entry name" value="ZF_CCHC"/>
    <property type="match status" value="1"/>
</dbReference>
<sequence length="400" mass="46316">MIDLIVRMIVGVFGYTQVSGSVPNRHSTILQSPKFGDSNGESAEWYDKLQSLFEEVRILAFVAAIPEEMKDMREMSRKFVERYSRPDECSLMILLEECCNYSEKKDEDKTFDIHSKVKIEPENCVNNVSRVEHIQSSQFGNLRNNSGQRKGQFKIRDSRQCYNCGMIGHISRNCRKPKKRCSQGNSPVVNHVKVDSSYSRPHCLTVEIPELKDSCQNSRSSIIQKGRKPDIRKCNRIRKSQDSRNSDYSRDSNYSVKSNYSKNSRDSILFREDMKVFVWNKNRNGKTVWLPGTILSKFGDDYKVEVPWLKTVVSREKWQLRKPNSIHSKGSYSDSTDSRASLRTRESSIRSQILVNSRYNSKSPAVQFEEPSVHCADTEAKEEKKSWIQKMIWGKKCDKL</sequence>
<dbReference type="InterPro" id="IPR001878">
    <property type="entry name" value="Znf_CCHC"/>
</dbReference>
<evidence type="ECO:0000313" key="4">
    <source>
        <dbReference type="Proteomes" id="UP000887563"/>
    </source>
</evidence>
<accession>A0A914KRL4</accession>
<feature type="compositionally biased region" description="Basic and acidic residues" evidence="2">
    <location>
        <begin position="235"/>
        <end position="250"/>
    </location>
</feature>
<dbReference type="Gene3D" id="4.10.60.10">
    <property type="entry name" value="Zinc finger, CCHC-type"/>
    <property type="match status" value="1"/>
</dbReference>
<proteinExistence type="predicted"/>
<dbReference type="SMART" id="SM00343">
    <property type="entry name" value="ZnF_C2HC"/>
    <property type="match status" value="1"/>
</dbReference>
<dbReference type="SUPFAM" id="SSF57756">
    <property type="entry name" value="Retrovirus zinc finger-like domains"/>
    <property type="match status" value="1"/>
</dbReference>
<dbReference type="Proteomes" id="UP000887563">
    <property type="component" value="Unplaced"/>
</dbReference>
<feature type="compositionally biased region" description="Low complexity" evidence="2">
    <location>
        <begin position="251"/>
        <end position="260"/>
    </location>
</feature>
<dbReference type="GO" id="GO:0019899">
    <property type="term" value="F:enzyme binding"/>
    <property type="evidence" value="ECO:0007669"/>
    <property type="project" value="UniProtKB-ARBA"/>
</dbReference>